<proteinExistence type="predicted"/>
<organism evidence="2 3">
    <name type="scientific">Sphaeroforma arctica JP610</name>
    <dbReference type="NCBI Taxonomy" id="667725"/>
    <lineage>
        <taxon>Eukaryota</taxon>
        <taxon>Ichthyosporea</taxon>
        <taxon>Ichthyophonida</taxon>
        <taxon>Sphaeroforma</taxon>
    </lineage>
</organism>
<evidence type="ECO:0000256" key="1">
    <source>
        <dbReference type="SAM" id="SignalP"/>
    </source>
</evidence>
<sequence>MTYSIITILAIVGIASHSASVNSISIPSSRERRFLTTPDNLVEIEAEEVDWSEGKDWVASQLDIAKENLFSALAQSELIPSALFEVANSDDSITAKINSLDQFTATFFRPENAPARAVLNLTESVTVEEGNTFLQILSTPRKECLDPELSLPDAHFCHLPLYEGDELGINVIASTFGLNRTVSISQELSSSAFELAGDGGLEFDWQQFLVNRTVAPSEKFDFGGGNGYGVDVLCNIPSGDDTYVILSLGGGGGGGAQMDFFEIVSTIGGGSGRGIQIFAYGACKNTEFSNFACTEEMITIGGGSGGFKTNGQVVTLAQVEGQSAKLEDWKVALEEARGVLRDETKCASVDIRFTAGGGGALLSQVDSVTDFGYGWSFGTTVRFARKGST</sequence>
<evidence type="ECO:0008006" key="4">
    <source>
        <dbReference type="Google" id="ProtNLM"/>
    </source>
</evidence>
<keyword evidence="3" id="KW-1185">Reference proteome</keyword>
<keyword evidence="1" id="KW-0732">Signal</keyword>
<gene>
    <name evidence="2" type="ORF">SARC_08983</name>
</gene>
<dbReference type="GeneID" id="25909487"/>
<reference evidence="2 3" key="1">
    <citation type="submission" date="2011-02" db="EMBL/GenBank/DDBJ databases">
        <title>The Genome Sequence of Sphaeroforma arctica JP610.</title>
        <authorList>
            <consortium name="The Broad Institute Genome Sequencing Platform"/>
            <person name="Russ C."/>
            <person name="Cuomo C."/>
            <person name="Young S.K."/>
            <person name="Zeng Q."/>
            <person name="Gargeya S."/>
            <person name="Alvarado L."/>
            <person name="Berlin A."/>
            <person name="Chapman S.B."/>
            <person name="Chen Z."/>
            <person name="Freedman E."/>
            <person name="Gellesch M."/>
            <person name="Goldberg J."/>
            <person name="Griggs A."/>
            <person name="Gujja S."/>
            <person name="Heilman E."/>
            <person name="Heiman D."/>
            <person name="Howarth C."/>
            <person name="Mehta T."/>
            <person name="Neiman D."/>
            <person name="Pearson M."/>
            <person name="Roberts A."/>
            <person name="Saif S."/>
            <person name="Shea T."/>
            <person name="Shenoy N."/>
            <person name="Sisk P."/>
            <person name="Stolte C."/>
            <person name="Sykes S."/>
            <person name="White J."/>
            <person name="Yandava C."/>
            <person name="Burger G."/>
            <person name="Gray M.W."/>
            <person name="Holland P.W.H."/>
            <person name="King N."/>
            <person name="Lang F.B.F."/>
            <person name="Roger A.J."/>
            <person name="Ruiz-Trillo I."/>
            <person name="Haas B."/>
            <person name="Nusbaum C."/>
            <person name="Birren B."/>
        </authorList>
    </citation>
    <scope>NUCLEOTIDE SEQUENCE [LARGE SCALE GENOMIC DNA]</scope>
    <source>
        <strain evidence="2 3">JP610</strain>
    </source>
</reference>
<name>A0A0L0FP61_9EUKA</name>
<evidence type="ECO:0000313" key="3">
    <source>
        <dbReference type="Proteomes" id="UP000054560"/>
    </source>
</evidence>
<dbReference type="AlphaFoldDB" id="A0A0L0FP61"/>
<feature type="signal peptide" evidence="1">
    <location>
        <begin position="1"/>
        <end position="23"/>
    </location>
</feature>
<evidence type="ECO:0000313" key="2">
    <source>
        <dbReference type="EMBL" id="KNC78595.1"/>
    </source>
</evidence>
<dbReference type="EMBL" id="KQ242461">
    <property type="protein sequence ID" value="KNC78595.1"/>
    <property type="molecule type" value="Genomic_DNA"/>
</dbReference>
<protein>
    <recommendedName>
        <fullName evidence="4">Jacalin-type lectin domain-containing protein</fullName>
    </recommendedName>
</protein>
<dbReference type="RefSeq" id="XP_014152497.1">
    <property type="nucleotide sequence ID" value="XM_014297022.1"/>
</dbReference>
<accession>A0A0L0FP61</accession>
<dbReference type="Proteomes" id="UP000054560">
    <property type="component" value="Unassembled WGS sequence"/>
</dbReference>
<feature type="chain" id="PRO_5005538285" description="Jacalin-type lectin domain-containing protein" evidence="1">
    <location>
        <begin position="24"/>
        <end position="389"/>
    </location>
</feature>